<comment type="similarity">
    <text evidence="6">Belongs to the Hyccin family.</text>
</comment>
<evidence type="ECO:0000256" key="4">
    <source>
        <dbReference type="ARBA" id="ARBA00022490"/>
    </source>
</evidence>
<evidence type="ECO:0000256" key="2">
    <source>
        <dbReference type="ARBA" id="ARBA00004514"/>
    </source>
</evidence>
<feature type="compositionally biased region" description="Polar residues" evidence="7">
    <location>
        <begin position="415"/>
        <end position="424"/>
    </location>
</feature>
<evidence type="ECO:0000313" key="9">
    <source>
        <dbReference type="RefSeq" id="XP_013412514.1"/>
    </source>
</evidence>
<feature type="compositionally biased region" description="Polar residues" evidence="7">
    <location>
        <begin position="495"/>
        <end position="508"/>
    </location>
</feature>
<gene>
    <name evidence="9 10" type="primary">LOC106175189</name>
</gene>
<comment type="subcellular location">
    <subcellularLocation>
        <location evidence="1">Cell membrane</location>
    </subcellularLocation>
    <subcellularLocation>
        <location evidence="2">Cytoplasm</location>
        <location evidence="2">Cytosol</location>
    </subcellularLocation>
</comment>
<dbReference type="KEGG" id="lak:106175189"/>
<evidence type="ECO:0000256" key="1">
    <source>
        <dbReference type="ARBA" id="ARBA00004236"/>
    </source>
</evidence>
<dbReference type="RefSeq" id="XP_013412514.1">
    <property type="nucleotide sequence ID" value="XM_013557060.1"/>
</dbReference>
<keyword evidence="5" id="KW-0472">Membrane</keyword>
<dbReference type="PANTHER" id="PTHR31220:SF1">
    <property type="entry name" value="GH21176P"/>
    <property type="match status" value="1"/>
</dbReference>
<accession>A0A1S3JQ79</accession>
<dbReference type="OMA" id="HAIYYAM"/>
<keyword evidence="8" id="KW-1185">Reference proteome</keyword>
<dbReference type="Pfam" id="PF09790">
    <property type="entry name" value="Hyccin"/>
    <property type="match status" value="1"/>
</dbReference>
<evidence type="ECO:0000256" key="5">
    <source>
        <dbReference type="ARBA" id="ARBA00023136"/>
    </source>
</evidence>
<organism evidence="8 10">
    <name type="scientific">Lingula anatina</name>
    <name type="common">Brachiopod</name>
    <name type="synonym">Lingula unguis</name>
    <dbReference type="NCBI Taxonomy" id="7574"/>
    <lineage>
        <taxon>Eukaryota</taxon>
        <taxon>Metazoa</taxon>
        <taxon>Spiralia</taxon>
        <taxon>Lophotrochozoa</taxon>
        <taxon>Brachiopoda</taxon>
        <taxon>Linguliformea</taxon>
        <taxon>Lingulata</taxon>
        <taxon>Lingulida</taxon>
        <taxon>Linguloidea</taxon>
        <taxon>Lingulidae</taxon>
        <taxon>Lingula</taxon>
    </lineage>
</organism>
<evidence type="ECO:0000313" key="10">
    <source>
        <dbReference type="RefSeq" id="XP_013412515.1"/>
    </source>
</evidence>
<feature type="region of interest" description="Disordered" evidence="7">
    <location>
        <begin position="354"/>
        <end position="455"/>
    </location>
</feature>
<dbReference type="STRING" id="7574.A0A1S3JQ79"/>
<dbReference type="Proteomes" id="UP000085678">
    <property type="component" value="Unplaced"/>
</dbReference>
<dbReference type="GO" id="GO:0005829">
    <property type="term" value="C:cytosol"/>
    <property type="evidence" value="ECO:0007669"/>
    <property type="project" value="UniProtKB-SubCell"/>
</dbReference>
<evidence type="ECO:0000256" key="7">
    <source>
        <dbReference type="SAM" id="MobiDB-lite"/>
    </source>
</evidence>
<proteinExistence type="inferred from homology"/>
<dbReference type="GeneID" id="106175189"/>
<reference evidence="9 10" key="1">
    <citation type="submission" date="2025-04" db="UniProtKB">
        <authorList>
            <consortium name="RefSeq"/>
        </authorList>
    </citation>
    <scope>IDENTIFICATION</scope>
    <source>
        <tissue evidence="9 10">Gonads</tissue>
    </source>
</reference>
<feature type="region of interest" description="Disordered" evidence="7">
    <location>
        <begin position="485"/>
        <end position="508"/>
    </location>
</feature>
<dbReference type="OrthoDB" id="18937at2759"/>
<evidence type="ECO:0000256" key="3">
    <source>
        <dbReference type="ARBA" id="ARBA00022475"/>
    </source>
</evidence>
<dbReference type="GO" id="GO:0072659">
    <property type="term" value="P:protein localization to plasma membrane"/>
    <property type="evidence" value="ECO:0007669"/>
    <property type="project" value="TreeGrafter"/>
</dbReference>
<keyword evidence="4" id="KW-0963">Cytoplasm</keyword>
<dbReference type="GO" id="GO:0005886">
    <property type="term" value="C:plasma membrane"/>
    <property type="evidence" value="ECO:0007669"/>
    <property type="project" value="UniProtKB-SubCell"/>
</dbReference>
<keyword evidence="3" id="KW-1003">Cell membrane</keyword>
<evidence type="ECO:0000313" key="8">
    <source>
        <dbReference type="Proteomes" id="UP000085678"/>
    </source>
</evidence>
<evidence type="ECO:0000256" key="6">
    <source>
        <dbReference type="ARBA" id="ARBA00034482"/>
    </source>
</evidence>
<feature type="compositionally biased region" description="Basic and acidic residues" evidence="7">
    <location>
        <begin position="390"/>
        <end position="405"/>
    </location>
</feature>
<dbReference type="GO" id="GO:0046854">
    <property type="term" value="P:phosphatidylinositol phosphate biosynthetic process"/>
    <property type="evidence" value="ECO:0007669"/>
    <property type="project" value="TreeGrafter"/>
</dbReference>
<dbReference type="AlphaFoldDB" id="A0A1S3JQ79"/>
<protein>
    <submittedName>
        <fullName evidence="9 10">Protein FAM126B isoform X1</fullName>
    </submittedName>
</protein>
<dbReference type="PANTHER" id="PTHR31220">
    <property type="entry name" value="HYCCIN RELATED"/>
    <property type="match status" value="1"/>
</dbReference>
<sequence>MPQGDIREWLSRYKALPETEISNYAKTIRGNEDLTSALYDLLENDREHEIIDPVCHQLFEFYRSRVENLQYFTMDLVPTLIWSYLAAISRNQKKAIGGIEACLLGIYNLEIVTPNGKPKVETFSFPTLCKASIYHEPFGLAALTLTEAALQSEHGEPMVVTSSAMPQVEHINSQNRHSVLTYVLSCYSNVICALSPRSHMTACYLATRACRTGFGDLDRVPSSHSTGPGHSDHILADPRIKVTPGFLVELLNIVYYVMFTTQPQLGAAALDAIHNRAAYELFSDVMMVSNAIKNSLLVNPSGKPMDGPMGISVAVSPATSTLSFTKPAITNASFRTKKLPDDITVDDADAATSPTISVSISEDYPENPEKTKSGSKTGFKPPKSPHRKAEKSSKPHKKDSAKDTDGASPKPGRSSLGTMATSRQDSTDSNTNSTTGKMTVSVVKGQSKSTVDSLEMMPMIKSVDKKKYGHNDDSVGKVHAERNSGHFSQVEPPGVNNQESGVCTAIDT</sequence>
<dbReference type="InterPro" id="IPR018619">
    <property type="entry name" value="Hyccin"/>
</dbReference>
<dbReference type="RefSeq" id="XP_013412515.1">
    <property type="nucleotide sequence ID" value="XM_013557061.1"/>
</dbReference>
<name>A0A1S3JQ79_LINAN</name>